<protein>
    <submittedName>
        <fullName evidence="2">Predicted protein</fullName>
    </submittedName>
</protein>
<dbReference type="HOGENOM" id="CLU_2483763_0_0_1"/>
<dbReference type="VEuPathDB" id="FungiDB:LEMA_uP053720.1"/>
<evidence type="ECO:0000313" key="3">
    <source>
        <dbReference type="Proteomes" id="UP000002668"/>
    </source>
</evidence>
<gene>
    <name evidence="2" type="ORF">LEMA_uP053720.1</name>
</gene>
<evidence type="ECO:0000256" key="1">
    <source>
        <dbReference type="SAM" id="MobiDB-lite"/>
    </source>
</evidence>
<keyword evidence="3" id="KW-1185">Reference proteome</keyword>
<accession>E4ZN63</accession>
<evidence type="ECO:0000313" key="2">
    <source>
        <dbReference type="EMBL" id="CBX92666.1"/>
    </source>
</evidence>
<organism evidence="3">
    <name type="scientific">Leptosphaeria maculans (strain JN3 / isolate v23.1.3 / race Av1-4-5-6-7-8)</name>
    <name type="common">Blackleg fungus</name>
    <name type="synonym">Phoma lingam</name>
    <dbReference type="NCBI Taxonomy" id="985895"/>
    <lineage>
        <taxon>Eukaryota</taxon>
        <taxon>Fungi</taxon>
        <taxon>Dikarya</taxon>
        <taxon>Ascomycota</taxon>
        <taxon>Pezizomycotina</taxon>
        <taxon>Dothideomycetes</taxon>
        <taxon>Pleosporomycetidae</taxon>
        <taxon>Pleosporales</taxon>
        <taxon>Pleosporineae</taxon>
        <taxon>Leptosphaeriaceae</taxon>
        <taxon>Plenodomus</taxon>
        <taxon>Plenodomus lingam/Leptosphaeria maculans species complex</taxon>
    </lineage>
</organism>
<sequence>MAVNSECWHDAHGQLLLRFSKPRLPSPDLSASMTYIGSIMQGMEPGSSCRPINQERGPSPPDAMPLAQNLYIAALCNQRSFDMTESR</sequence>
<dbReference type="InParanoid" id="E4ZN63"/>
<dbReference type="AlphaFoldDB" id="E4ZN63"/>
<feature type="region of interest" description="Disordered" evidence="1">
    <location>
        <begin position="45"/>
        <end position="64"/>
    </location>
</feature>
<dbReference type="Proteomes" id="UP000002668">
    <property type="component" value="Genome"/>
</dbReference>
<name>E4ZN63_LEPMJ</name>
<dbReference type="EMBL" id="FP929094">
    <property type="protein sequence ID" value="CBX92666.1"/>
    <property type="molecule type" value="Genomic_DNA"/>
</dbReference>
<reference evidence="3" key="1">
    <citation type="journal article" date="2011" name="Nat. Commun.">
        <title>Effector diversification within compartments of the Leptosphaeria maculans genome affected by Repeat-Induced Point mutations.</title>
        <authorList>
            <person name="Rouxel T."/>
            <person name="Grandaubert J."/>
            <person name="Hane J.K."/>
            <person name="Hoede C."/>
            <person name="van de Wouw A.P."/>
            <person name="Couloux A."/>
            <person name="Dominguez V."/>
            <person name="Anthouard V."/>
            <person name="Bally P."/>
            <person name="Bourras S."/>
            <person name="Cozijnsen A.J."/>
            <person name="Ciuffetti L.M."/>
            <person name="Degrave A."/>
            <person name="Dilmaghani A."/>
            <person name="Duret L."/>
            <person name="Fudal I."/>
            <person name="Goodwin S.B."/>
            <person name="Gout L."/>
            <person name="Glaser N."/>
            <person name="Linglin J."/>
            <person name="Kema G.H.J."/>
            <person name="Lapalu N."/>
            <person name="Lawrence C.B."/>
            <person name="May K."/>
            <person name="Meyer M."/>
            <person name="Ollivier B."/>
            <person name="Poulain J."/>
            <person name="Schoch C.L."/>
            <person name="Simon A."/>
            <person name="Spatafora J.W."/>
            <person name="Stachowiak A."/>
            <person name="Turgeon B.G."/>
            <person name="Tyler B.M."/>
            <person name="Vincent D."/>
            <person name="Weissenbach J."/>
            <person name="Amselem J."/>
            <person name="Quesneville H."/>
            <person name="Oliver R.P."/>
            <person name="Wincker P."/>
            <person name="Balesdent M.-H."/>
            <person name="Howlett B.J."/>
        </authorList>
    </citation>
    <scope>NUCLEOTIDE SEQUENCE [LARGE SCALE GENOMIC DNA]</scope>
    <source>
        <strain evidence="3">JN3 / isolate v23.1.3 / race Av1-4-5-6-7-8</strain>
    </source>
</reference>
<proteinExistence type="predicted"/>